<dbReference type="InterPro" id="IPR013736">
    <property type="entry name" value="Xaa-Pro_dipept_C"/>
</dbReference>
<accession>A0A401VX67</accession>
<keyword evidence="5" id="KW-0067">ATP-binding</keyword>
<keyword evidence="2" id="KW-0378">Hydrolase</keyword>
<dbReference type="GO" id="GO:0005524">
    <property type="term" value="F:ATP binding"/>
    <property type="evidence" value="ECO:0007669"/>
    <property type="project" value="UniProtKB-KW"/>
</dbReference>
<dbReference type="InterPro" id="IPR029058">
    <property type="entry name" value="AB_hydrolase_fold"/>
</dbReference>
<dbReference type="SUPFAM" id="SSF49785">
    <property type="entry name" value="Galactose-binding domain-like"/>
    <property type="match status" value="1"/>
</dbReference>
<dbReference type="GO" id="GO:0052689">
    <property type="term" value="F:carboxylic ester hydrolase activity"/>
    <property type="evidence" value="ECO:0007669"/>
    <property type="project" value="UniProtKB-ARBA"/>
</dbReference>
<keyword evidence="6" id="KW-1185">Reference proteome</keyword>
<feature type="chain" id="PRO_5039565973" evidence="3">
    <location>
        <begin position="48"/>
        <end position="636"/>
    </location>
</feature>
<feature type="domain" description="Xaa-Pro dipeptidyl-peptidase C-terminal" evidence="4">
    <location>
        <begin position="390"/>
        <end position="617"/>
    </location>
</feature>
<dbReference type="RefSeq" id="WP_125052690.1">
    <property type="nucleotide sequence ID" value="NZ_BHZD01000001.1"/>
</dbReference>
<dbReference type="InterPro" id="IPR050261">
    <property type="entry name" value="FrsA_esterase"/>
</dbReference>
<evidence type="ECO:0000256" key="3">
    <source>
        <dbReference type="SAM" id="SignalP"/>
    </source>
</evidence>
<proteinExistence type="inferred from homology"/>
<evidence type="ECO:0000256" key="2">
    <source>
        <dbReference type="ARBA" id="ARBA00022801"/>
    </source>
</evidence>
<reference evidence="5 6" key="1">
    <citation type="submission" date="2018-11" db="EMBL/GenBank/DDBJ databases">
        <title>Whole genome sequence of Streptomyces paromomycinus NBRC 15454(T).</title>
        <authorList>
            <person name="Komaki H."/>
            <person name="Tamura T."/>
        </authorList>
    </citation>
    <scope>NUCLEOTIDE SEQUENCE [LARGE SCALE GENOMIC DNA]</scope>
    <source>
        <strain evidence="5 6">NBRC 15454</strain>
    </source>
</reference>
<keyword evidence="5" id="KW-0547">Nucleotide-binding</keyword>
<dbReference type="Proteomes" id="UP000286746">
    <property type="component" value="Unassembled WGS sequence"/>
</dbReference>
<dbReference type="SUPFAM" id="SSF53474">
    <property type="entry name" value="alpha/beta-Hydrolases"/>
    <property type="match status" value="1"/>
</dbReference>
<keyword evidence="3" id="KW-0732">Signal</keyword>
<dbReference type="InterPro" id="IPR000383">
    <property type="entry name" value="Xaa-Pro-like_dom"/>
</dbReference>
<dbReference type="SMART" id="SM00939">
    <property type="entry name" value="PepX_C"/>
    <property type="match status" value="1"/>
</dbReference>
<dbReference type="InterPro" id="IPR008979">
    <property type="entry name" value="Galactose-bd-like_sf"/>
</dbReference>
<dbReference type="AlphaFoldDB" id="A0A401VX67"/>
<evidence type="ECO:0000313" key="5">
    <source>
        <dbReference type="EMBL" id="GCD41659.1"/>
    </source>
</evidence>
<evidence type="ECO:0000256" key="1">
    <source>
        <dbReference type="ARBA" id="ARBA00008645"/>
    </source>
</evidence>
<sequence>MPSVSRALPRAAARPVRRAARSRHVRLPVSASVCLAACAALIGPVSAAGAAGAAGNRHPGYSVTAFKLPVRAGGRDCALDADLYRPTGVDAAHPAPAVLTTNGFGGSKSDGSTDAIARAFAARGYVALAYSGLGFGRTGCPISLDDPRVDGRAASRLLDFLAGKRTARDGTRVDYVTQDGPGDPRVGMFGGSYGGAIQLATASVDGRLDALVPLITWHDLGYAMAPNHADRTSGVTGPGPGAYKYQWTNGFYLIGEAQGLLRPRMDPSRGGGSGCVHFVAQACETKKLLNSGRYPAARTEAVLRYARSVSPVSYLGSVRTPTLLVQGQADTLFTLNEAAATFEALRAQGTDTAMIWQSWGHSGGMADPAQGELDLSKGNFESSYVGRRVLAWFGRYLRHEWDADTGPAFAYYRDWVRHGPVYGTSEVFPGGVPHRLYLSGDGRLVGSRADVVPGSRSYRNWRVSSSHSESSLAELLRLPNPRPYDTRGTYLDWTSDPVRGRPVDVVGAPRATLRVHAPAAERAQHSGDAADKLVLFAKLYDVAPNGAKTLVHRLVAPVRVPDVTREFTVDLPAIVHRFEPGHRLRFVVAASDNAYFGNRGTKQVTVRSSHGHTGTLELPVVMELPDGADAAGEPDG</sequence>
<dbReference type="EMBL" id="BHZD01000001">
    <property type="protein sequence ID" value="GCD41659.1"/>
    <property type="molecule type" value="Genomic_DNA"/>
</dbReference>
<dbReference type="GO" id="GO:0008239">
    <property type="term" value="F:dipeptidyl-peptidase activity"/>
    <property type="evidence" value="ECO:0007669"/>
    <property type="project" value="InterPro"/>
</dbReference>
<comment type="caution">
    <text evidence="5">The sequence shown here is derived from an EMBL/GenBank/DDBJ whole genome shotgun (WGS) entry which is preliminary data.</text>
</comment>
<dbReference type="PANTHER" id="PTHR22946">
    <property type="entry name" value="DIENELACTONE HYDROLASE DOMAIN-CONTAINING PROTEIN-RELATED"/>
    <property type="match status" value="1"/>
</dbReference>
<dbReference type="Gene3D" id="2.60.120.260">
    <property type="entry name" value="Galactose-binding domain-like"/>
    <property type="match status" value="1"/>
</dbReference>
<feature type="signal peptide" evidence="3">
    <location>
        <begin position="1"/>
        <end position="47"/>
    </location>
</feature>
<dbReference type="PANTHER" id="PTHR22946:SF9">
    <property type="entry name" value="POLYKETIDE TRANSFERASE AF380"/>
    <property type="match status" value="1"/>
</dbReference>
<evidence type="ECO:0000313" key="6">
    <source>
        <dbReference type="Proteomes" id="UP000286746"/>
    </source>
</evidence>
<dbReference type="Pfam" id="PF08530">
    <property type="entry name" value="PepX_C"/>
    <property type="match status" value="1"/>
</dbReference>
<dbReference type="Gene3D" id="3.40.50.1820">
    <property type="entry name" value="alpha/beta hydrolase"/>
    <property type="match status" value="2"/>
</dbReference>
<comment type="similarity">
    <text evidence="1">Belongs to the AB hydrolase superfamily.</text>
</comment>
<protein>
    <submittedName>
        <fullName evidence="5">ABC transporter ATP-binding protein</fullName>
    </submittedName>
</protein>
<dbReference type="Pfam" id="PF02129">
    <property type="entry name" value="Peptidase_S15"/>
    <property type="match status" value="1"/>
</dbReference>
<name>A0A401VX67_STREY</name>
<gene>
    <name evidence="5" type="ORF">GKJPGBOP_01315</name>
</gene>
<evidence type="ECO:0000259" key="4">
    <source>
        <dbReference type="SMART" id="SM00939"/>
    </source>
</evidence>
<organism evidence="5 6">
    <name type="scientific">Streptomyces paromomycinus</name>
    <name type="common">Streptomyces rimosus subsp. paromomycinus</name>
    <dbReference type="NCBI Taxonomy" id="92743"/>
    <lineage>
        <taxon>Bacteria</taxon>
        <taxon>Bacillati</taxon>
        <taxon>Actinomycetota</taxon>
        <taxon>Actinomycetes</taxon>
        <taxon>Kitasatosporales</taxon>
        <taxon>Streptomycetaceae</taxon>
        <taxon>Streptomyces</taxon>
    </lineage>
</organism>